<evidence type="ECO:0000313" key="2">
    <source>
        <dbReference type="Proteomes" id="UP000287756"/>
    </source>
</evidence>
<protein>
    <submittedName>
        <fullName evidence="1">Uncharacterized protein</fullName>
    </submittedName>
</protein>
<dbReference type="Proteomes" id="UP000287756">
    <property type="component" value="Chromosome"/>
</dbReference>
<name>A0A410MA01_9BACI</name>
<sequence length="63" mass="7440">MAAYLQKREATEELQLLSQASNKEAELDDFIVQFGFFYNLDETFSLLFLDLRKRNEVDSDFLL</sequence>
<organism evidence="1 2">
    <name type="scientific">Halobacillus litoralis</name>
    <dbReference type="NCBI Taxonomy" id="45668"/>
    <lineage>
        <taxon>Bacteria</taxon>
        <taxon>Bacillati</taxon>
        <taxon>Bacillota</taxon>
        <taxon>Bacilli</taxon>
        <taxon>Bacillales</taxon>
        <taxon>Bacillaceae</taxon>
        <taxon>Halobacillus</taxon>
    </lineage>
</organism>
<reference evidence="1 2" key="1">
    <citation type="submission" date="2018-01" db="EMBL/GenBank/DDBJ databases">
        <title>The whole genome sequencing and assembly of Halobacillus litoralis ERB031 strain.</title>
        <authorList>
            <person name="Lee S.-J."/>
            <person name="Park M.-K."/>
            <person name="Kim J.-Y."/>
            <person name="Lee Y.-J."/>
            <person name="Yi H."/>
            <person name="Bahn Y.-S."/>
            <person name="Kim J.F."/>
            <person name="Lee D.-W."/>
        </authorList>
    </citation>
    <scope>NUCLEOTIDE SEQUENCE [LARGE SCALE GENOMIC DNA]</scope>
    <source>
        <strain evidence="1 2">ERB 031</strain>
    </source>
</reference>
<dbReference type="AlphaFoldDB" id="A0A410MA01"/>
<dbReference type="KEGG" id="hli:HLI_04560"/>
<accession>A0A410MA01</accession>
<dbReference type="EMBL" id="CP026118">
    <property type="protein sequence ID" value="QAS51545.1"/>
    <property type="molecule type" value="Genomic_DNA"/>
</dbReference>
<gene>
    <name evidence="1" type="ORF">HLI_04560</name>
</gene>
<evidence type="ECO:0000313" key="1">
    <source>
        <dbReference type="EMBL" id="QAS51545.1"/>
    </source>
</evidence>
<proteinExistence type="predicted"/>